<dbReference type="STRING" id="1233.SAMN05216387_10232"/>
<keyword evidence="1" id="KW-0812">Transmembrane</keyword>
<dbReference type="Proteomes" id="UP000198620">
    <property type="component" value="Unassembled WGS sequence"/>
</dbReference>
<dbReference type="Pfam" id="PF09527">
    <property type="entry name" value="ATPase_gene1"/>
    <property type="match status" value="1"/>
</dbReference>
<evidence type="ECO:0000313" key="3">
    <source>
        <dbReference type="Proteomes" id="UP000198620"/>
    </source>
</evidence>
<dbReference type="InterPro" id="IPR032820">
    <property type="entry name" value="ATPase_put"/>
</dbReference>
<evidence type="ECO:0000313" key="2">
    <source>
        <dbReference type="EMBL" id="SEK56489.1"/>
    </source>
</evidence>
<dbReference type="EMBL" id="FOBH01000002">
    <property type="protein sequence ID" value="SEK56489.1"/>
    <property type="molecule type" value="Genomic_DNA"/>
</dbReference>
<dbReference type="InterPro" id="IPR011744">
    <property type="entry name" value="ATPase_gene1"/>
</dbReference>
<dbReference type="NCBIfam" id="TIGR02230">
    <property type="entry name" value="ATPase_gene1"/>
    <property type="match status" value="1"/>
</dbReference>
<accession>A0A1H7I1S6</accession>
<feature type="transmembrane region" description="Helical" evidence="1">
    <location>
        <begin position="30"/>
        <end position="59"/>
    </location>
</feature>
<keyword evidence="1" id="KW-1133">Transmembrane helix</keyword>
<sequence>MNEPALIRRVGVKAERKLKGRRTQRDAARLVWSGLSMIGLVGWSVVLPTVLGAALGAWLDQRYPMSHSWTLTLLFAGLFVGCLNAWHWVAREDRETDEREKDHHE</sequence>
<evidence type="ECO:0000256" key="1">
    <source>
        <dbReference type="SAM" id="Phobius"/>
    </source>
</evidence>
<keyword evidence="3" id="KW-1185">Reference proteome</keyword>
<dbReference type="RefSeq" id="WP_218141474.1">
    <property type="nucleotide sequence ID" value="NZ_FOBH01000002.1"/>
</dbReference>
<proteinExistence type="predicted"/>
<keyword evidence="1" id="KW-0472">Membrane</keyword>
<feature type="transmembrane region" description="Helical" evidence="1">
    <location>
        <begin position="71"/>
        <end position="89"/>
    </location>
</feature>
<protein>
    <submittedName>
        <fullName evidence="2">ATP synthase protein I</fullName>
    </submittedName>
</protein>
<dbReference type="AlphaFoldDB" id="A0A1H7I1S6"/>
<organism evidence="2 3">
    <name type="scientific">Nitrosovibrio tenuis</name>
    <dbReference type="NCBI Taxonomy" id="1233"/>
    <lineage>
        <taxon>Bacteria</taxon>
        <taxon>Pseudomonadati</taxon>
        <taxon>Pseudomonadota</taxon>
        <taxon>Betaproteobacteria</taxon>
        <taxon>Nitrosomonadales</taxon>
        <taxon>Nitrosomonadaceae</taxon>
        <taxon>Nitrosovibrio</taxon>
    </lineage>
</organism>
<gene>
    <name evidence="2" type="ORF">SAMN05216387_10232</name>
</gene>
<name>A0A1H7I1S6_9PROT</name>
<reference evidence="2 3" key="1">
    <citation type="submission" date="2016-10" db="EMBL/GenBank/DDBJ databases">
        <authorList>
            <person name="de Groot N.N."/>
        </authorList>
    </citation>
    <scope>NUCLEOTIDE SEQUENCE [LARGE SCALE GENOMIC DNA]</scope>
    <source>
        <strain evidence="2 3">Nv1</strain>
    </source>
</reference>